<dbReference type="SUPFAM" id="SSF69618">
    <property type="entry name" value="HemD-like"/>
    <property type="match status" value="1"/>
</dbReference>
<dbReference type="InterPro" id="IPR036108">
    <property type="entry name" value="4pyrrol_syn_uPrphyn_synt_sf"/>
</dbReference>
<dbReference type="GO" id="GO:0033014">
    <property type="term" value="P:tetrapyrrole biosynthetic process"/>
    <property type="evidence" value="ECO:0007669"/>
    <property type="project" value="InterPro"/>
</dbReference>
<evidence type="ECO:0000259" key="1">
    <source>
        <dbReference type="Pfam" id="PF02602"/>
    </source>
</evidence>
<evidence type="ECO:0000313" key="2">
    <source>
        <dbReference type="EMBL" id="PTN06355.1"/>
    </source>
</evidence>
<feature type="domain" description="Tetrapyrrole biosynthesis uroporphyrinogen III synthase" evidence="1">
    <location>
        <begin position="31"/>
        <end position="210"/>
    </location>
</feature>
<dbReference type="AlphaFoldDB" id="A0A2T5BY31"/>
<dbReference type="Proteomes" id="UP000243525">
    <property type="component" value="Unassembled WGS sequence"/>
</dbReference>
<dbReference type="Pfam" id="PF02602">
    <property type="entry name" value="HEM4"/>
    <property type="match status" value="1"/>
</dbReference>
<proteinExistence type="predicted"/>
<reference evidence="2 3" key="1">
    <citation type="submission" date="2018-04" db="EMBL/GenBank/DDBJ databases">
        <title>Genomic Encyclopedia of Archaeal and Bacterial Type Strains, Phase II (KMG-II): from individual species to whole genera.</title>
        <authorList>
            <person name="Goeker M."/>
        </authorList>
    </citation>
    <scope>NUCLEOTIDE SEQUENCE [LARGE SCALE GENOMIC DNA]</scope>
    <source>
        <strain evidence="2 3">DSM 28823</strain>
    </source>
</reference>
<keyword evidence="3" id="KW-1185">Reference proteome</keyword>
<dbReference type="OrthoDB" id="1523900at2"/>
<dbReference type="InterPro" id="IPR003754">
    <property type="entry name" value="4pyrrol_synth_uPrphyn_synth"/>
</dbReference>
<accession>A0A2T5BY31</accession>
<comment type="caution">
    <text evidence="2">The sequence shown here is derived from an EMBL/GenBank/DDBJ whole genome shotgun (WGS) entry which is preliminary data.</text>
</comment>
<dbReference type="RefSeq" id="WP_107823577.1">
    <property type="nucleotide sequence ID" value="NZ_OY782574.1"/>
</dbReference>
<dbReference type="Gene3D" id="3.40.50.10090">
    <property type="match status" value="1"/>
</dbReference>
<dbReference type="GO" id="GO:0004852">
    <property type="term" value="F:uroporphyrinogen-III synthase activity"/>
    <property type="evidence" value="ECO:0007669"/>
    <property type="project" value="InterPro"/>
</dbReference>
<gene>
    <name evidence="2" type="ORF">C8N47_12237</name>
</gene>
<organism evidence="2 3">
    <name type="scientific">Mangrovibacterium marinum</name>
    <dbReference type="NCBI Taxonomy" id="1639118"/>
    <lineage>
        <taxon>Bacteria</taxon>
        <taxon>Pseudomonadati</taxon>
        <taxon>Bacteroidota</taxon>
        <taxon>Bacteroidia</taxon>
        <taxon>Marinilabiliales</taxon>
        <taxon>Prolixibacteraceae</taxon>
        <taxon>Mangrovibacterium</taxon>
    </lineage>
</organism>
<evidence type="ECO:0000313" key="3">
    <source>
        <dbReference type="Proteomes" id="UP000243525"/>
    </source>
</evidence>
<dbReference type="EMBL" id="QAAD01000022">
    <property type="protein sequence ID" value="PTN06355.1"/>
    <property type="molecule type" value="Genomic_DNA"/>
</dbReference>
<name>A0A2T5BY31_9BACT</name>
<sequence>MEKNLNIDVMELPSVFIGRSLSEKTRQWLKNQPIRFIEQPLFRIQFRKPKLEILKTIKDKPLSIVVTSSAAAHWLVRFREHFGMLVNHEVYCLSLKQENILKEGWGNVFRSPEPNIFSLSELLAKQHKGRQVVYLRGDKPLNDLYQQLFSAGIHPLEMEVYKNTPIEKWLNQSFDAYLFFNPKSIETYKASGNFPSPNGQIMAVGDQTAMMAWKVFPNEVNVSREQEELSFVQYSISRLQQKLSEPEFKGMVTD</sequence>
<protein>
    <submittedName>
        <fullName evidence="2">Uroporphyrinogen-III synthase</fullName>
    </submittedName>
</protein>